<dbReference type="Pfam" id="PF25594">
    <property type="entry name" value="GldB_lipo"/>
    <property type="match status" value="1"/>
</dbReference>
<evidence type="ECO:0000256" key="1">
    <source>
        <dbReference type="SAM" id="Phobius"/>
    </source>
</evidence>
<dbReference type="InterPro" id="IPR019853">
    <property type="entry name" value="GldB-like"/>
</dbReference>
<dbReference type="AlphaFoldDB" id="A0A2X4PM72"/>
<name>A0A2X4PM72_9PORP</name>
<gene>
    <name evidence="2" type="ORF">NCTC12858_01841</name>
</gene>
<proteinExistence type="predicted"/>
<dbReference type="KEGG" id="pcre:NCTC12858_01841"/>
<organism evidence="2 3">
    <name type="scientific">Porphyromonas crevioricanis</name>
    <dbReference type="NCBI Taxonomy" id="393921"/>
    <lineage>
        <taxon>Bacteria</taxon>
        <taxon>Pseudomonadati</taxon>
        <taxon>Bacteroidota</taxon>
        <taxon>Bacteroidia</taxon>
        <taxon>Bacteroidales</taxon>
        <taxon>Porphyromonadaceae</taxon>
        <taxon>Porphyromonas</taxon>
    </lineage>
</organism>
<reference evidence="2 3" key="1">
    <citation type="submission" date="2018-06" db="EMBL/GenBank/DDBJ databases">
        <authorList>
            <consortium name="Pathogen Informatics"/>
            <person name="Doyle S."/>
        </authorList>
    </citation>
    <scope>NUCLEOTIDE SEQUENCE [LARGE SCALE GENOMIC DNA]</scope>
    <source>
        <strain evidence="2 3">NCTC12858</strain>
    </source>
</reference>
<protein>
    <submittedName>
        <fullName evidence="2">Gliding motility-associated lipoprotein GldB</fullName>
    </submittedName>
</protein>
<keyword evidence="3" id="KW-1185">Reference proteome</keyword>
<evidence type="ECO:0000313" key="2">
    <source>
        <dbReference type="EMBL" id="SQH73960.1"/>
    </source>
</evidence>
<keyword evidence="1" id="KW-0812">Transmembrane</keyword>
<evidence type="ECO:0000313" key="3">
    <source>
        <dbReference type="Proteomes" id="UP000249300"/>
    </source>
</evidence>
<keyword evidence="1" id="KW-1133">Transmembrane helix</keyword>
<dbReference type="Proteomes" id="UP000249300">
    <property type="component" value="Chromosome 1"/>
</dbReference>
<sequence>MKAVKDHFPERLQYAVSLFFSFLLVSLLWLTSLALQAAPKYNPPLFRLDSLLYEFSRQGGGGHEISPELQQHRHVVELIGRGVLGIGEKIDSAGLFPAVGERYAHPALLRLAEDVQRVYTREQLTLVHKEIVSAMRRLHKIRPQMPLPEVLYTHVSGFHQRIVVAEGFLSVALDFYLGKNYSLYRTYFSPWQQGRSDIEHVAVDAVLGWLISEYPEPREQALSLRDKFLYWGKIYTLMHKAFPWRSEAELFGFTLSEWQWLKENKKHLLRNAKERGEFDSTAPVVIDKYFTDLPQGAALPKEAPRLIGPWLAYKYYKKL</sequence>
<keyword evidence="1" id="KW-0472">Membrane</keyword>
<dbReference type="EMBL" id="LS483447">
    <property type="protein sequence ID" value="SQH73960.1"/>
    <property type="molecule type" value="Genomic_DNA"/>
</dbReference>
<accession>A0A2X4PM72</accession>
<keyword evidence="2" id="KW-0449">Lipoprotein</keyword>
<dbReference type="RefSeq" id="WP_023939693.1">
    <property type="nucleotide sequence ID" value="NZ_LS483447.1"/>
</dbReference>
<feature type="transmembrane region" description="Helical" evidence="1">
    <location>
        <begin position="12"/>
        <end position="35"/>
    </location>
</feature>